<reference evidence="11 12" key="1">
    <citation type="submission" date="2023-11" db="EMBL/GenBank/DDBJ databases">
        <title>Dfirmibasis_genome.</title>
        <authorList>
            <person name="Edelbroek B."/>
            <person name="Kjellin J."/>
            <person name="Jerlstrom-Hultqvist J."/>
            <person name="Soderbom F."/>
        </authorList>
    </citation>
    <scope>NUCLEOTIDE SEQUENCE [LARGE SCALE GENOMIC DNA]</scope>
    <source>
        <strain evidence="11 12">TNS-C-14</strain>
    </source>
</reference>
<dbReference type="GO" id="GO:0016798">
    <property type="term" value="F:hydrolase activity, acting on glycosyl bonds"/>
    <property type="evidence" value="ECO:0007669"/>
    <property type="project" value="UniProtKB-KW"/>
</dbReference>
<dbReference type="GO" id="GO:0009313">
    <property type="term" value="P:oligosaccharide catabolic process"/>
    <property type="evidence" value="ECO:0007669"/>
    <property type="project" value="TreeGrafter"/>
</dbReference>
<evidence type="ECO:0000256" key="8">
    <source>
        <dbReference type="ARBA" id="ARBA00059340"/>
    </source>
</evidence>
<keyword evidence="3 9" id="KW-0732">Signal</keyword>
<keyword evidence="5" id="KW-0325">Glycoprotein</keyword>
<dbReference type="InterPro" id="IPR011583">
    <property type="entry name" value="Chitinase_II/V-like_cat"/>
</dbReference>
<comment type="similarity">
    <text evidence="2">Belongs to the glycosyl hydrolase 18 family.</text>
</comment>
<dbReference type="InterPro" id="IPR047898">
    <property type="entry name" value="DIAC_cat"/>
</dbReference>
<dbReference type="InterPro" id="IPR001223">
    <property type="entry name" value="Glyco_hydro18_cat"/>
</dbReference>
<sequence length="390" mass="43555">MRLISFLFSIVVFVAVVSSSSSSSSSSSLGCPCESSYLCEPLQIAPRQEFLGFSLNSTQYQNYYWNQLTTLAIFYDTIEDELLCIAHENGVRLVWGTTFPIENLGSSSYIDEWIQEQIEKVQSTFTDGLNFDVESPITDPNIAQQYTDLVAATNKAFKSINPFYQITIDVAWSPSCIDKRCYDYAGLAEASDFLIAMDYDERSQVFGEKVCTAGANSSPSNALAGINNFTALGINTDQLVMGLPWYGYIYKSCLNGDEAGLETVVCEIESVPFRGANCSDAAGSEYDYSYLIQLLQDQTINSSAVQWNTEWQSPYFNYIDPVTGDVDQVWFDNPQSLSIKVQLAQKLNLRGVAVWNIDFLDFSDQYNSRPMWDALASFFPQPASSEQSLN</sequence>
<keyword evidence="4" id="KW-0378">Hydrolase</keyword>
<organism evidence="11 12">
    <name type="scientific">Dictyostelium firmibasis</name>
    <dbReference type="NCBI Taxonomy" id="79012"/>
    <lineage>
        <taxon>Eukaryota</taxon>
        <taxon>Amoebozoa</taxon>
        <taxon>Evosea</taxon>
        <taxon>Eumycetozoa</taxon>
        <taxon>Dictyostelia</taxon>
        <taxon>Dictyosteliales</taxon>
        <taxon>Dictyosteliaceae</taxon>
        <taxon>Dictyostelium</taxon>
    </lineage>
</organism>
<dbReference type="GO" id="GO:0005615">
    <property type="term" value="C:extracellular space"/>
    <property type="evidence" value="ECO:0007669"/>
    <property type="project" value="TreeGrafter"/>
</dbReference>
<feature type="domain" description="GH18" evidence="10">
    <location>
        <begin position="1"/>
        <end position="382"/>
    </location>
</feature>
<dbReference type="FunFam" id="3.10.50.10:FF:000006">
    <property type="entry name" value="Chitobiase, di-N-acetyl"/>
    <property type="match status" value="1"/>
</dbReference>
<keyword evidence="7" id="KW-0326">Glycosidase</keyword>
<dbReference type="FunFam" id="3.20.20.80:FF:000250">
    <property type="entry name" value="Probable di-N-acetylchitobiase 1"/>
    <property type="match status" value="1"/>
</dbReference>
<dbReference type="GO" id="GO:0005764">
    <property type="term" value="C:lysosome"/>
    <property type="evidence" value="ECO:0007669"/>
    <property type="project" value="UniProtKB-SubCell"/>
</dbReference>
<dbReference type="PROSITE" id="PS51257">
    <property type="entry name" value="PROKAR_LIPOPROTEIN"/>
    <property type="match status" value="1"/>
</dbReference>
<evidence type="ECO:0000256" key="9">
    <source>
        <dbReference type="SAM" id="SignalP"/>
    </source>
</evidence>
<gene>
    <name evidence="11" type="ORF">RB653_001974</name>
</gene>
<evidence type="ECO:0000256" key="4">
    <source>
        <dbReference type="ARBA" id="ARBA00022801"/>
    </source>
</evidence>
<keyword evidence="12" id="KW-1185">Reference proteome</keyword>
<dbReference type="AlphaFoldDB" id="A0AAN7TN26"/>
<keyword evidence="6" id="KW-0458">Lysosome</keyword>
<dbReference type="SMART" id="SM00636">
    <property type="entry name" value="Glyco_18"/>
    <property type="match status" value="1"/>
</dbReference>
<dbReference type="InterPro" id="IPR017853">
    <property type="entry name" value="GH"/>
</dbReference>
<dbReference type="SUPFAM" id="SSF51445">
    <property type="entry name" value="(Trans)glycosidases"/>
    <property type="match status" value="1"/>
</dbReference>
<feature type="chain" id="PRO_5042886610" description="GH18 domain-containing protein" evidence="9">
    <location>
        <begin position="20"/>
        <end position="390"/>
    </location>
</feature>
<dbReference type="EMBL" id="JAVFKY010000004">
    <property type="protein sequence ID" value="KAK5577037.1"/>
    <property type="molecule type" value="Genomic_DNA"/>
</dbReference>
<evidence type="ECO:0000256" key="3">
    <source>
        <dbReference type="ARBA" id="ARBA00022729"/>
    </source>
</evidence>
<comment type="caution">
    <text evidence="11">The sequence shown here is derived from an EMBL/GenBank/DDBJ whole genome shotgun (WGS) entry which is preliminary data.</text>
</comment>
<protein>
    <recommendedName>
        <fullName evidence="10">GH18 domain-containing protein</fullName>
    </recommendedName>
</protein>
<dbReference type="Pfam" id="PF00704">
    <property type="entry name" value="Glyco_hydro_18"/>
    <property type="match status" value="1"/>
</dbReference>
<evidence type="ECO:0000259" key="10">
    <source>
        <dbReference type="PROSITE" id="PS51910"/>
    </source>
</evidence>
<dbReference type="Gene3D" id="3.20.20.80">
    <property type="entry name" value="Glycosidases"/>
    <property type="match status" value="1"/>
</dbReference>
<evidence type="ECO:0000256" key="1">
    <source>
        <dbReference type="ARBA" id="ARBA00004371"/>
    </source>
</evidence>
<evidence type="ECO:0000256" key="6">
    <source>
        <dbReference type="ARBA" id="ARBA00023228"/>
    </source>
</evidence>
<evidence type="ECO:0000256" key="2">
    <source>
        <dbReference type="ARBA" id="ARBA00009336"/>
    </source>
</evidence>
<dbReference type="PROSITE" id="PS51910">
    <property type="entry name" value="GH18_2"/>
    <property type="match status" value="1"/>
</dbReference>
<dbReference type="PANTHER" id="PTHR46290">
    <property type="entry name" value="DI-N-ACETYLCHITOBIASE"/>
    <property type="match status" value="1"/>
</dbReference>
<name>A0AAN7TN26_9MYCE</name>
<accession>A0AAN7TN26</accession>
<dbReference type="CDD" id="cd02875">
    <property type="entry name" value="GH18_chitobiase"/>
    <property type="match status" value="1"/>
</dbReference>
<evidence type="ECO:0000313" key="11">
    <source>
        <dbReference type="EMBL" id="KAK5577037.1"/>
    </source>
</evidence>
<comment type="function">
    <text evidence="8">Involved in the degradation of asparagine-linked glycoproteins. May hydrolyze of N-acetyl-beta-D-glucosamine (1-4)N-acetylglucosamine chitobiose core from the reducing end of the bond.</text>
</comment>
<dbReference type="InterPro" id="IPR029070">
    <property type="entry name" value="Chitinase_insertion_sf"/>
</dbReference>
<evidence type="ECO:0000313" key="12">
    <source>
        <dbReference type="Proteomes" id="UP001344447"/>
    </source>
</evidence>
<dbReference type="GO" id="GO:0008061">
    <property type="term" value="F:chitin binding"/>
    <property type="evidence" value="ECO:0007669"/>
    <property type="project" value="InterPro"/>
</dbReference>
<evidence type="ECO:0000256" key="7">
    <source>
        <dbReference type="ARBA" id="ARBA00023295"/>
    </source>
</evidence>
<feature type="signal peptide" evidence="9">
    <location>
        <begin position="1"/>
        <end position="19"/>
    </location>
</feature>
<dbReference type="InterPro" id="IPR051887">
    <property type="entry name" value="GH18_Domain-Containing"/>
</dbReference>
<dbReference type="Proteomes" id="UP001344447">
    <property type="component" value="Unassembled WGS sequence"/>
</dbReference>
<proteinExistence type="inferred from homology"/>
<evidence type="ECO:0000256" key="5">
    <source>
        <dbReference type="ARBA" id="ARBA00023180"/>
    </source>
</evidence>
<dbReference type="PANTHER" id="PTHR46290:SF1">
    <property type="entry name" value="DI-N-ACETYLCHITOBIASE"/>
    <property type="match status" value="1"/>
</dbReference>
<dbReference type="Gene3D" id="3.10.50.10">
    <property type="match status" value="1"/>
</dbReference>
<comment type="subcellular location">
    <subcellularLocation>
        <location evidence="1">Lysosome</location>
    </subcellularLocation>
</comment>